<evidence type="ECO:0000256" key="7">
    <source>
        <dbReference type="ARBA" id="ARBA00023170"/>
    </source>
</evidence>
<dbReference type="InterPro" id="IPR015683">
    <property type="entry name" value="Ionotropic_Glu_rcpt"/>
</dbReference>
<reference evidence="13 14" key="1">
    <citation type="submission" date="2019-06" db="EMBL/GenBank/DDBJ databases">
        <authorList>
            <person name="Lee I."/>
            <person name="Jang G.I."/>
            <person name="Hwang C.Y."/>
        </authorList>
    </citation>
    <scope>NUCLEOTIDE SEQUENCE [LARGE SCALE GENOMIC DNA]</scope>
    <source>
        <strain evidence="13 14">PAMC 28131</strain>
    </source>
</reference>
<dbReference type="SMART" id="SM00079">
    <property type="entry name" value="PBPe"/>
    <property type="match status" value="1"/>
</dbReference>
<evidence type="ECO:0000256" key="9">
    <source>
        <dbReference type="ARBA" id="ARBA00023303"/>
    </source>
</evidence>
<evidence type="ECO:0000256" key="2">
    <source>
        <dbReference type="ARBA" id="ARBA00022448"/>
    </source>
</evidence>
<dbReference type="SUPFAM" id="SSF53850">
    <property type="entry name" value="Periplasmic binding protein-like II"/>
    <property type="match status" value="1"/>
</dbReference>
<evidence type="ECO:0000256" key="3">
    <source>
        <dbReference type="ARBA" id="ARBA00022692"/>
    </source>
</evidence>
<evidence type="ECO:0000256" key="6">
    <source>
        <dbReference type="ARBA" id="ARBA00023136"/>
    </source>
</evidence>
<evidence type="ECO:0000256" key="8">
    <source>
        <dbReference type="ARBA" id="ARBA00023180"/>
    </source>
</evidence>
<dbReference type="InterPro" id="IPR001320">
    <property type="entry name" value="Iontro_rcpt_C"/>
</dbReference>
<dbReference type="GO" id="GO:0015276">
    <property type="term" value="F:ligand-gated monoatomic ion channel activity"/>
    <property type="evidence" value="ECO:0007669"/>
    <property type="project" value="InterPro"/>
</dbReference>
<dbReference type="GO" id="GO:0016020">
    <property type="term" value="C:membrane"/>
    <property type="evidence" value="ECO:0007669"/>
    <property type="project" value="UniProtKB-SubCell"/>
</dbReference>
<keyword evidence="4 10" id="KW-1133">Transmembrane helix</keyword>
<evidence type="ECO:0000313" key="14">
    <source>
        <dbReference type="Proteomes" id="UP000319897"/>
    </source>
</evidence>
<accession>A0A501XU66</accession>
<name>A0A501XU66_9SPHN</name>
<gene>
    <name evidence="13" type="ORF">FJQ54_03485</name>
</gene>
<keyword evidence="3 10" id="KW-0812">Transmembrane</keyword>
<keyword evidence="8" id="KW-0325">Glycoprotein</keyword>
<organism evidence="13 14">
    <name type="scientific">Sandaracinobacter neustonicus</name>
    <dbReference type="NCBI Taxonomy" id="1715348"/>
    <lineage>
        <taxon>Bacteria</taxon>
        <taxon>Pseudomonadati</taxon>
        <taxon>Pseudomonadota</taxon>
        <taxon>Alphaproteobacteria</taxon>
        <taxon>Sphingomonadales</taxon>
        <taxon>Sphingosinicellaceae</taxon>
        <taxon>Sandaracinobacter</taxon>
    </lineage>
</organism>
<evidence type="ECO:0000259" key="11">
    <source>
        <dbReference type="SMART" id="SM00062"/>
    </source>
</evidence>
<feature type="domain" description="Ionotropic glutamate receptor C-terminal" evidence="12">
    <location>
        <begin position="14"/>
        <end position="342"/>
    </location>
</feature>
<dbReference type="AlphaFoldDB" id="A0A501XU66"/>
<keyword evidence="7" id="KW-0675">Receptor</keyword>
<evidence type="ECO:0000256" key="5">
    <source>
        <dbReference type="ARBA" id="ARBA00023065"/>
    </source>
</evidence>
<dbReference type="PANTHER" id="PTHR18966">
    <property type="entry name" value="IONOTROPIC GLUTAMATE RECEPTOR"/>
    <property type="match status" value="1"/>
</dbReference>
<evidence type="ECO:0000256" key="1">
    <source>
        <dbReference type="ARBA" id="ARBA00004141"/>
    </source>
</evidence>
<feature type="domain" description="Solute-binding protein family 3/N-terminal" evidence="11">
    <location>
        <begin position="14"/>
        <end position="343"/>
    </location>
</feature>
<keyword evidence="6 10" id="KW-0472">Membrane</keyword>
<keyword evidence="2" id="KW-0813">Transport</keyword>
<evidence type="ECO:0000256" key="4">
    <source>
        <dbReference type="ARBA" id="ARBA00022989"/>
    </source>
</evidence>
<dbReference type="SMART" id="SM00062">
    <property type="entry name" value="PBPb"/>
    <property type="match status" value="1"/>
</dbReference>
<keyword evidence="9" id="KW-0407">Ion channel</keyword>
<evidence type="ECO:0000259" key="12">
    <source>
        <dbReference type="SMART" id="SM00079"/>
    </source>
</evidence>
<dbReference type="OrthoDB" id="9799090at2"/>
<feature type="transmembrane region" description="Helical" evidence="10">
    <location>
        <begin position="125"/>
        <end position="145"/>
    </location>
</feature>
<keyword evidence="5" id="KW-0406">Ion transport</keyword>
<protein>
    <submittedName>
        <fullName evidence="13">Transporter substrate-binding domain-containing protein</fullName>
    </submittedName>
</protein>
<feature type="transmembrane region" description="Helical" evidence="10">
    <location>
        <begin position="193"/>
        <end position="214"/>
    </location>
</feature>
<dbReference type="EMBL" id="VFSU01000011">
    <property type="protein sequence ID" value="TPE64045.1"/>
    <property type="molecule type" value="Genomic_DNA"/>
</dbReference>
<dbReference type="Proteomes" id="UP000319897">
    <property type="component" value="Unassembled WGS sequence"/>
</dbReference>
<proteinExistence type="predicted"/>
<comment type="subcellular location">
    <subcellularLocation>
        <location evidence="1">Membrane</location>
        <topology evidence="1">Multi-pass membrane protein</topology>
    </subcellularLocation>
</comment>
<comment type="caution">
    <text evidence="13">The sequence shown here is derived from an EMBL/GenBank/DDBJ whole genome shotgun (WGS) entry which is preliminary data.</text>
</comment>
<dbReference type="Pfam" id="PF00497">
    <property type="entry name" value="SBP_bac_3"/>
    <property type="match status" value="1"/>
</dbReference>
<keyword evidence="14" id="KW-1185">Reference proteome</keyword>
<evidence type="ECO:0000256" key="10">
    <source>
        <dbReference type="SAM" id="Phobius"/>
    </source>
</evidence>
<sequence>MAQATATAQPAPRVVTVGVYRSPPFVMEADGRPTGMAIELWELAAAALGLQSRYVWLETNTALVDALAAAKIDVGVTNLAITRERAERIDFTHPWFDSGLRVMVHNNRRAGFSNLIDGLRDSGHLRAYAVIAGLILCATVLLTLFDRRYDAHFPRSWREGIAESFYAVMSVATSGTTPSRRNLFGWVGRLWQGLWLACGVAVLAYVTSSVTSVMTTMSLTRQIHSVGDLSGHRVGVRAGSIAETYARNAGFDAHPFPNIEQASVALAEGQIDAIIGDAPVLEYHAHTHRGQRLSVVGPIFQPDKYAFALQRGSSLTRPLTIELIGAHESGRLEELRRHYFGNSR</sequence>
<evidence type="ECO:0000313" key="13">
    <source>
        <dbReference type="EMBL" id="TPE64045.1"/>
    </source>
</evidence>
<dbReference type="Gene3D" id="3.40.190.10">
    <property type="entry name" value="Periplasmic binding protein-like II"/>
    <property type="match status" value="3"/>
</dbReference>
<dbReference type="InterPro" id="IPR001638">
    <property type="entry name" value="Solute-binding_3/MltF_N"/>
</dbReference>